<proteinExistence type="predicted"/>
<dbReference type="Proteomes" id="UP000192257">
    <property type="component" value="Unassembled WGS sequence"/>
</dbReference>
<evidence type="ECO:0000256" key="1">
    <source>
        <dbReference type="SAM" id="MobiDB-lite"/>
    </source>
</evidence>
<organism evidence="2 3">
    <name type="scientific">Trypanosoma theileri</name>
    <dbReference type="NCBI Taxonomy" id="67003"/>
    <lineage>
        <taxon>Eukaryota</taxon>
        <taxon>Discoba</taxon>
        <taxon>Euglenozoa</taxon>
        <taxon>Kinetoplastea</taxon>
        <taxon>Metakinetoplastina</taxon>
        <taxon>Trypanosomatida</taxon>
        <taxon>Trypanosomatidae</taxon>
        <taxon>Trypanosoma</taxon>
    </lineage>
</organism>
<sequence>QPKEHPSVDTIPLESDKQPKEHPSVDKVTDKDDSKRSATILQRWQEYIQDGCIEHFDGSIDVIEIVRYLGTGGSSLVYEGRYGSQQLPVAVKCFIIPDGMEYKDYVRESLTNIAFFVFFNQLEECGIIRGTCVYDFLISDIPPKGMPEKDVRLCTRQDKNNNNIANGNDNHHNSIKLCYLVTTLMDGVIGRFLKEGEEDYDPCYDTLINSPLRDGEIFQFLYTQLVLRALFDYTVLDMMLNGQLRGDNLGYTSLIHNNNNNNNLSPSRAVLPTYKGIVIVYQLDHHTSPLYLRFPADISDSTKLGPLRFICFIDLGQGKQPQLQELTQRGLIGETIVESCIQDDGLGRYWPSDRIYSKYIDTHGTVAKAAVEWGAGLCIDSPQSAEKALRELFELYAPTYGVENLSEEELVDYVVLTWTPTNVERLQREYIYRASTGSDGVCGCEEGLTVNSNSDKGENE</sequence>
<keyword evidence="3" id="KW-1185">Reference proteome</keyword>
<feature type="region of interest" description="Disordered" evidence="1">
    <location>
        <begin position="1"/>
        <end position="33"/>
    </location>
</feature>
<feature type="compositionally biased region" description="Basic and acidic residues" evidence="1">
    <location>
        <begin position="14"/>
        <end position="33"/>
    </location>
</feature>
<reference evidence="2 3" key="1">
    <citation type="submission" date="2017-03" db="EMBL/GenBank/DDBJ databases">
        <title>An alternative strategy for trypanosome survival in the mammalian bloodstream revealed through genome and transcriptome analysis of the ubiquitous bovine parasite Trypanosoma (Megatrypanum) theileri.</title>
        <authorList>
            <person name="Kelly S."/>
            <person name="Ivens A."/>
            <person name="Mott A."/>
            <person name="O'Neill E."/>
            <person name="Emms D."/>
            <person name="Macleod O."/>
            <person name="Voorheis P."/>
            <person name="Matthews J."/>
            <person name="Matthews K."/>
            <person name="Carrington M."/>
        </authorList>
    </citation>
    <scope>NUCLEOTIDE SEQUENCE [LARGE SCALE GENOMIC DNA]</scope>
    <source>
        <strain evidence="2">Edinburgh</strain>
    </source>
</reference>
<gene>
    <name evidence="2" type="ORF">TM35_000063510</name>
</gene>
<protein>
    <recommendedName>
        <fullName evidence="4">Protein kinase domain-containing protein</fullName>
    </recommendedName>
</protein>
<dbReference type="AlphaFoldDB" id="A0A1X0P318"/>
<comment type="caution">
    <text evidence="2">The sequence shown here is derived from an EMBL/GenBank/DDBJ whole genome shotgun (WGS) entry which is preliminary data.</text>
</comment>
<dbReference type="RefSeq" id="XP_028885412.1">
    <property type="nucleotide sequence ID" value="XM_029023388.1"/>
</dbReference>
<feature type="non-terminal residue" evidence="2">
    <location>
        <position position="1"/>
    </location>
</feature>
<dbReference type="VEuPathDB" id="TriTrypDB:TM35_000063510"/>
<evidence type="ECO:0000313" key="2">
    <source>
        <dbReference type="EMBL" id="ORC91346.1"/>
    </source>
</evidence>
<accession>A0A1X0P318</accession>
<name>A0A1X0P318_9TRYP</name>
<evidence type="ECO:0008006" key="4">
    <source>
        <dbReference type="Google" id="ProtNLM"/>
    </source>
</evidence>
<dbReference type="OrthoDB" id="243443at2759"/>
<dbReference type="EMBL" id="NBCO01000006">
    <property type="protein sequence ID" value="ORC91346.1"/>
    <property type="molecule type" value="Genomic_DNA"/>
</dbReference>
<evidence type="ECO:0000313" key="3">
    <source>
        <dbReference type="Proteomes" id="UP000192257"/>
    </source>
</evidence>
<dbReference type="GeneID" id="39983168"/>